<organism evidence="4">
    <name type="scientific">Candidatus Moduliflexus flocculans</name>
    <dbReference type="NCBI Taxonomy" id="1499966"/>
    <lineage>
        <taxon>Bacteria</taxon>
        <taxon>Candidatus Moduliflexota</taxon>
        <taxon>Candidatus Moduliflexia</taxon>
        <taxon>Candidatus Moduliflexales</taxon>
        <taxon>Candidatus Moduliflexaceae</taxon>
    </lineage>
</organism>
<evidence type="ECO:0000256" key="2">
    <source>
        <dbReference type="ARBA" id="ARBA00033753"/>
    </source>
</evidence>
<dbReference type="Gene3D" id="2.40.30.70">
    <property type="entry name" value="YaeB-like"/>
    <property type="match status" value="1"/>
</dbReference>
<dbReference type="PANTHER" id="PTHR12818:SF0">
    <property type="entry name" value="TRNA (ADENINE(37)-N6)-METHYLTRANSFERASE"/>
    <property type="match status" value="1"/>
</dbReference>
<gene>
    <name evidence="4" type="ORF">U14_02530</name>
</gene>
<proteinExistence type="inferred from homology"/>
<dbReference type="InterPro" id="IPR036413">
    <property type="entry name" value="YaeB-like_sf"/>
</dbReference>
<dbReference type="PANTHER" id="PTHR12818">
    <property type="entry name" value="TRNA (ADENINE(37)-N6)-METHYLTRANSFERASE"/>
    <property type="match status" value="1"/>
</dbReference>
<dbReference type="InterPro" id="IPR036414">
    <property type="entry name" value="YaeB_N_sf"/>
</dbReference>
<dbReference type="AlphaFoldDB" id="A0A081BLM1"/>
<feature type="domain" description="TsaA-like" evidence="3">
    <location>
        <begin position="8"/>
        <end position="133"/>
    </location>
</feature>
<sequence length="160" mass="18539">MNNTTFTLQQIGTIQQEDDMSYIQFTPTYRGAALRELEYFSHAHVVWWCHFLDTPEHRAITECEHPYTKGPEKIGVFATRSPRRPNPIAITVAPVVKIDHEAGRMYLAFIDAAPGSPVVDVKPYHPLDRVRKASVPEWCRHWPEWYEDCATFDWVAEIPN</sequence>
<dbReference type="PROSITE" id="PS51668">
    <property type="entry name" value="TSAA_2"/>
    <property type="match status" value="1"/>
</dbReference>
<accession>A0A081BLM1</accession>
<dbReference type="Pfam" id="PF01980">
    <property type="entry name" value="TrmO_N"/>
    <property type="match status" value="1"/>
</dbReference>
<dbReference type="InterPro" id="IPR023370">
    <property type="entry name" value="TrmO-like_N"/>
</dbReference>
<keyword evidence="5" id="KW-1185">Reference proteome</keyword>
<dbReference type="InterPro" id="IPR040372">
    <property type="entry name" value="YaeB-like"/>
</dbReference>
<dbReference type="Proteomes" id="UP000030700">
    <property type="component" value="Unassembled WGS sequence"/>
</dbReference>
<keyword evidence="1" id="KW-0949">S-adenosyl-L-methionine</keyword>
<dbReference type="HOGENOM" id="CLU_013458_2_1_0"/>
<evidence type="ECO:0000313" key="4">
    <source>
        <dbReference type="EMBL" id="GAK51287.1"/>
    </source>
</evidence>
<name>A0A081BLM1_9BACT</name>
<protein>
    <recommendedName>
        <fullName evidence="3">TsaA-like domain-containing protein</fullName>
    </recommendedName>
</protein>
<dbReference type="STRING" id="1499966.U14_02530"/>
<dbReference type="InterPro" id="IPR023368">
    <property type="entry name" value="UPF0066_cons_site"/>
</dbReference>
<evidence type="ECO:0000259" key="3">
    <source>
        <dbReference type="PROSITE" id="PS51668"/>
    </source>
</evidence>
<dbReference type="PROSITE" id="PS01318">
    <property type="entry name" value="TSAA_1"/>
    <property type="match status" value="1"/>
</dbReference>
<dbReference type="SUPFAM" id="SSF118196">
    <property type="entry name" value="YaeB-like"/>
    <property type="match status" value="1"/>
</dbReference>
<evidence type="ECO:0000313" key="5">
    <source>
        <dbReference type="Proteomes" id="UP000030700"/>
    </source>
</evidence>
<dbReference type="EMBL" id="DF820457">
    <property type="protein sequence ID" value="GAK51287.1"/>
    <property type="molecule type" value="Genomic_DNA"/>
</dbReference>
<reference evidence="4" key="1">
    <citation type="journal article" date="2015" name="PeerJ">
        <title>First genomic representation of candidate bacterial phylum KSB3 points to enhanced environmental sensing as a trigger of wastewater bulking.</title>
        <authorList>
            <person name="Sekiguchi Y."/>
            <person name="Ohashi A."/>
            <person name="Parks D.H."/>
            <person name="Yamauchi T."/>
            <person name="Tyson G.W."/>
            <person name="Hugenholtz P."/>
        </authorList>
    </citation>
    <scope>NUCLEOTIDE SEQUENCE [LARGE SCALE GENOMIC DNA]</scope>
</reference>
<comment type="similarity">
    <text evidence="2">Belongs to the tRNA methyltransferase O family.</text>
</comment>
<evidence type="ECO:0000256" key="1">
    <source>
        <dbReference type="ARBA" id="ARBA00022691"/>
    </source>
</evidence>